<dbReference type="Pfam" id="PF04101">
    <property type="entry name" value="Glyco_tran_28_C"/>
    <property type="match status" value="1"/>
</dbReference>
<evidence type="ECO:0000259" key="1">
    <source>
        <dbReference type="Pfam" id="PF04101"/>
    </source>
</evidence>
<proteinExistence type="predicted"/>
<keyword evidence="3" id="KW-1185">Reference proteome</keyword>
<organism evidence="2 3">
    <name type="scientific">Dyadobacter luticola</name>
    <dbReference type="NCBI Taxonomy" id="1979387"/>
    <lineage>
        <taxon>Bacteria</taxon>
        <taxon>Pseudomonadati</taxon>
        <taxon>Bacteroidota</taxon>
        <taxon>Cytophagia</taxon>
        <taxon>Cytophagales</taxon>
        <taxon>Spirosomataceae</taxon>
        <taxon>Dyadobacter</taxon>
    </lineage>
</organism>
<protein>
    <submittedName>
        <fullName evidence="2">Glycosyltransferase family 1 protein</fullName>
    </submittedName>
</protein>
<reference evidence="2 3" key="1">
    <citation type="submission" date="2019-05" db="EMBL/GenBank/DDBJ databases">
        <authorList>
            <person name="Qu J.-H."/>
        </authorList>
    </citation>
    <scope>NUCLEOTIDE SEQUENCE [LARGE SCALE GENOMIC DNA]</scope>
    <source>
        <strain evidence="2 3">T17</strain>
    </source>
</reference>
<comment type="caution">
    <text evidence="2">The sequence shown here is derived from an EMBL/GenBank/DDBJ whole genome shotgun (WGS) entry which is preliminary data.</text>
</comment>
<dbReference type="PANTHER" id="PTHR48050">
    <property type="entry name" value="STEROL 3-BETA-GLUCOSYLTRANSFERASE"/>
    <property type="match status" value="1"/>
</dbReference>
<name>A0A5R9L2A2_9BACT</name>
<evidence type="ECO:0000313" key="3">
    <source>
        <dbReference type="Proteomes" id="UP000306402"/>
    </source>
</evidence>
<gene>
    <name evidence="2" type="ORF">FEN17_02220</name>
</gene>
<dbReference type="AlphaFoldDB" id="A0A5R9L2A2"/>
<dbReference type="Proteomes" id="UP000306402">
    <property type="component" value="Unassembled WGS sequence"/>
</dbReference>
<feature type="domain" description="Glycosyl transferase family 28 C-terminal" evidence="1">
    <location>
        <begin position="18"/>
        <end position="95"/>
    </location>
</feature>
<dbReference type="InterPro" id="IPR050426">
    <property type="entry name" value="Glycosyltransferase_28"/>
</dbReference>
<dbReference type="GO" id="GO:0016758">
    <property type="term" value="F:hexosyltransferase activity"/>
    <property type="evidence" value="ECO:0007669"/>
    <property type="project" value="InterPro"/>
</dbReference>
<accession>A0A5R9L2A2</accession>
<sequence length="110" mass="12509">MKIIESAPYEKLFPLVKAVVYHGGIGTTAECMRAGKPFLVCPILYPTGDQHFWGQLASQNGYGIKPIPLKKLDENRFVDSVDKLMTSEILYQNAVKLADKRKMYWKTRSN</sequence>
<dbReference type="Gene3D" id="3.40.50.2000">
    <property type="entry name" value="Glycogen Phosphorylase B"/>
    <property type="match status" value="1"/>
</dbReference>
<dbReference type="OrthoDB" id="9805366at2"/>
<evidence type="ECO:0000313" key="2">
    <source>
        <dbReference type="EMBL" id="TLV02469.1"/>
    </source>
</evidence>
<dbReference type="PANTHER" id="PTHR48050:SF13">
    <property type="entry name" value="STEROL 3-BETA-GLUCOSYLTRANSFERASE UGT80A2"/>
    <property type="match status" value="1"/>
</dbReference>
<dbReference type="SUPFAM" id="SSF53756">
    <property type="entry name" value="UDP-Glycosyltransferase/glycogen phosphorylase"/>
    <property type="match status" value="1"/>
</dbReference>
<dbReference type="InterPro" id="IPR007235">
    <property type="entry name" value="Glyco_trans_28_C"/>
</dbReference>
<keyword evidence="2" id="KW-0808">Transferase</keyword>
<dbReference type="EMBL" id="VCEJ01000002">
    <property type="protein sequence ID" value="TLV02469.1"/>
    <property type="molecule type" value="Genomic_DNA"/>
</dbReference>